<dbReference type="Proteomes" id="UP000324611">
    <property type="component" value="Unassembled WGS sequence"/>
</dbReference>
<reference evidence="2 3" key="1">
    <citation type="submission" date="2019-09" db="EMBL/GenBank/DDBJ databases">
        <title>Chitinophaga ginsengihumi sp. nov., isolated from soil of ginseng rhizosphere.</title>
        <authorList>
            <person name="Lee J."/>
        </authorList>
    </citation>
    <scope>NUCLEOTIDE SEQUENCE [LARGE SCALE GENOMIC DNA]</scope>
    <source>
        <strain evidence="2 3">BN140078</strain>
    </source>
</reference>
<evidence type="ECO:0000313" key="3">
    <source>
        <dbReference type="Proteomes" id="UP000324611"/>
    </source>
</evidence>
<dbReference type="PANTHER" id="PTHR33321">
    <property type="match status" value="1"/>
</dbReference>
<dbReference type="RefSeq" id="WP_149835979.1">
    <property type="nucleotide sequence ID" value="NZ_VUOC01000001.1"/>
</dbReference>
<dbReference type="Pfam" id="PF04450">
    <property type="entry name" value="BSP"/>
    <property type="match status" value="1"/>
</dbReference>
<proteinExistence type="predicted"/>
<dbReference type="AlphaFoldDB" id="A0A5B2VYS5"/>
<organism evidence="2 3">
    <name type="scientific">Chitinophaga agrisoli</name>
    <dbReference type="NCBI Taxonomy" id="2607653"/>
    <lineage>
        <taxon>Bacteria</taxon>
        <taxon>Pseudomonadati</taxon>
        <taxon>Bacteroidota</taxon>
        <taxon>Chitinophagia</taxon>
        <taxon>Chitinophagales</taxon>
        <taxon>Chitinophagaceae</taxon>
        <taxon>Chitinophaga</taxon>
    </lineage>
</organism>
<accession>A0A5B2VYS5</accession>
<feature type="signal peptide" evidence="1">
    <location>
        <begin position="1"/>
        <end position="23"/>
    </location>
</feature>
<keyword evidence="1" id="KW-0732">Signal</keyword>
<feature type="chain" id="PRO_5023054549" evidence="1">
    <location>
        <begin position="24"/>
        <end position="228"/>
    </location>
</feature>
<dbReference type="InterPro" id="IPR007541">
    <property type="entry name" value="Uncharacterised_BSP"/>
</dbReference>
<dbReference type="EMBL" id="VUOC01000001">
    <property type="protein sequence ID" value="KAA2244581.1"/>
    <property type="molecule type" value="Genomic_DNA"/>
</dbReference>
<evidence type="ECO:0000256" key="1">
    <source>
        <dbReference type="SAM" id="SignalP"/>
    </source>
</evidence>
<keyword evidence="3" id="KW-1185">Reference proteome</keyword>
<protein>
    <submittedName>
        <fullName evidence="2">Secretory protein</fullName>
    </submittedName>
</protein>
<comment type="caution">
    <text evidence="2">The sequence shown here is derived from an EMBL/GenBank/DDBJ whole genome shotgun (WGS) entry which is preliminary data.</text>
</comment>
<sequence>MKKLLTGAAALLLLMANKPALHAQADFMTADTIRQGGYTLVFINKDASFDKNVKQRMQDAFFTVYPRLAKTYNKRTLKTVTFMIDPAYDGVAATGNGVVRYNPEWLHKHPGDIDVVTHEVMHIVQAYPDSKGPGWLTEGIADYVRYVFGVDNKGAGWALPAYAPSQTYEQSYRVVARFLVWVENANRGAVKKLDATMRAGNYTPDIWQKTTGKTLDELWSSYGAHPEI</sequence>
<evidence type="ECO:0000313" key="2">
    <source>
        <dbReference type="EMBL" id="KAA2244581.1"/>
    </source>
</evidence>
<gene>
    <name evidence="2" type="ORF">F0L74_00985</name>
</gene>
<reference evidence="2 3" key="2">
    <citation type="submission" date="2019-09" db="EMBL/GenBank/DDBJ databases">
        <authorList>
            <person name="Jin C."/>
        </authorList>
    </citation>
    <scope>NUCLEOTIDE SEQUENCE [LARGE SCALE GENOMIC DNA]</scope>
    <source>
        <strain evidence="2 3">BN140078</strain>
    </source>
</reference>
<dbReference type="PANTHER" id="PTHR33321:SF12">
    <property type="entry name" value="PLANT BASIC SECRETORY PROTEIN (BSP) FAMILY PROTEIN"/>
    <property type="match status" value="1"/>
</dbReference>
<name>A0A5B2VYS5_9BACT</name>